<gene>
    <name evidence="3" type="ORF">CRN52_22565</name>
</gene>
<dbReference type="InterPro" id="IPR001296">
    <property type="entry name" value="Glyco_trans_1"/>
</dbReference>
<protein>
    <submittedName>
        <fullName evidence="3">Phosphonate ABC transporter substrate-binding protein</fullName>
    </submittedName>
</protein>
<dbReference type="AlphaFoldDB" id="A0A2S3QV81"/>
<comment type="caution">
    <text evidence="3">The sequence shown here is derived from an EMBL/GenBank/DDBJ whole genome shotgun (WGS) entry which is preliminary data.</text>
</comment>
<dbReference type="GO" id="GO:0016758">
    <property type="term" value="F:hexosyltransferase activity"/>
    <property type="evidence" value="ECO:0007669"/>
    <property type="project" value="TreeGrafter"/>
</dbReference>
<dbReference type="Pfam" id="PF13439">
    <property type="entry name" value="Glyco_transf_4"/>
    <property type="match status" value="1"/>
</dbReference>
<dbReference type="PANTHER" id="PTHR45947">
    <property type="entry name" value="SULFOQUINOVOSYL TRANSFERASE SQD2"/>
    <property type="match status" value="1"/>
</dbReference>
<feature type="domain" description="Glycosyltransferase subfamily 4-like N-terminal" evidence="2">
    <location>
        <begin position="21"/>
        <end position="180"/>
    </location>
</feature>
<evidence type="ECO:0000259" key="1">
    <source>
        <dbReference type="Pfam" id="PF00534"/>
    </source>
</evidence>
<dbReference type="Gene3D" id="3.40.50.2000">
    <property type="entry name" value="Glycogen Phosphorylase B"/>
    <property type="match status" value="2"/>
</dbReference>
<dbReference type="SUPFAM" id="SSF53756">
    <property type="entry name" value="UDP-Glycosyltransferase/glycogen phosphorylase"/>
    <property type="match status" value="1"/>
</dbReference>
<dbReference type="InterPro" id="IPR028098">
    <property type="entry name" value="Glyco_trans_4-like_N"/>
</dbReference>
<evidence type="ECO:0000313" key="4">
    <source>
        <dbReference type="Proteomes" id="UP000237466"/>
    </source>
</evidence>
<sequence>MRSMTLKITVLGTRGIPHVLGGVETHCQHLYPQVVAQSDFQVCVLARSPYVDYQHSQYQGVETKSVWAPKKKSLEAVIHSTLAALSTWVDRSQVVHVHAIGPGLVVPLLRLLGKKVVFTHHGPDYDRQKWGGFAKKILMLGEKLAVRWSNEVIVISDVINDLIQQKYHRYDAHLIYNGVEASGQLDEQQVQDVMTKHGLLVKEYFVAVGRFVEEKGFHDLIDAYAQSGSTLPLVLVGDTDHETKYSAELKEKARNTPNVYMTGFLNGDELKAVFSQARAFVMPSYHEGLPIALLEAMSYSLPAVVSDIPANAEVALPEENYFPVGDVVALSKKLKQAEQAETVDYHDYLAKYDWHKIADQTIAVYQKALEK</sequence>
<dbReference type="EMBL" id="PDGH01000146">
    <property type="protein sequence ID" value="POB41777.1"/>
    <property type="molecule type" value="Genomic_DNA"/>
</dbReference>
<dbReference type="InterPro" id="IPR050194">
    <property type="entry name" value="Glycosyltransferase_grp1"/>
</dbReference>
<organism evidence="3 4">
    <name type="scientific">Vibrio vulnificus</name>
    <dbReference type="NCBI Taxonomy" id="672"/>
    <lineage>
        <taxon>Bacteria</taxon>
        <taxon>Pseudomonadati</taxon>
        <taxon>Pseudomonadota</taxon>
        <taxon>Gammaproteobacteria</taxon>
        <taxon>Vibrionales</taxon>
        <taxon>Vibrionaceae</taxon>
        <taxon>Vibrio</taxon>
    </lineage>
</organism>
<name>A0A2S3QV81_VIBVL</name>
<dbReference type="PANTHER" id="PTHR45947:SF3">
    <property type="entry name" value="SULFOQUINOVOSYL TRANSFERASE SQD2"/>
    <property type="match status" value="1"/>
</dbReference>
<reference evidence="3 4" key="1">
    <citation type="journal article" date="2018" name="Front. Microbiol.">
        <title>Phylogeny of Vibrio vulnificus from the Analysis of the Core-Genome: Implications for Intra-Species Taxonomy.</title>
        <authorList>
            <person name="Roig F.J."/>
            <person name="Gonzalez-Candelas F."/>
            <person name="Sanjuan E."/>
            <person name="Fouz B."/>
            <person name="Feil E.J."/>
            <person name="Llorens C."/>
            <person name="Baker-Austin C."/>
            <person name="Oliver J.D."/>
            <person name="Danin-Poleg Y."/>
            <person name="Gibas C.J."/>
            <person name="Kashi Y."/>
            <person name="Gulig P.A."/>
            <person name="Morrison S.S."/>
            <person name="Amaro C."/>
        </authorList>
    </citation>
    <scope>NUCLEOTIDE SEQUENCE [LARGE SCALE GENOMIC DNA]</scope>
    <source>
        <strain evidence="3 4">CECT4608</strain>
    </source>
</reference>
<evidence type="ECO:0000313" key="3">
    <source>
        <dbReference type="EMBL" id="POB41777.1"/>
    </source>
</evidence>
<dbReference type="Pfam" id="PF00534">
    <property type="entry name" value="Glycos_transf_1"/>
    <property type="match status" value="1"/>
</dbReference>
<proteinExistence type="predicted"/>
<feature type="domain" description="Glycosyl transferase family 1" evidence="1">
    <location>
        <begin position="202"/>
        <end position="344"/>
    </location>
</feature>
<dbReference type="Proteomes" id="UP000237466">
    <property type="component" value="Unassembled WGS sequence"/>
</dbReference>
<evidence type="ECO:0000259" key="2">
    <source>
        <dbReference type="Pfam" id="PF13439"/>
    </source>
</evidence>
<dbReference type="CDD" id="cd03801">
    <property type="entry name" value="GT4_PimA-like"/>
    <property type="match status" value="1"/>
</dbReference>
<accession>A0A2S3QV81</accession>